<comment type="caution">
    <text evidence="2">The sequence shown here is derived from an EMBL/GenBank/DDBJ whole genome shotgun (WGS) entry which is preliminary data.</text>
</comment>
<proteinExistence type="predicted"/>
<dbReference type="Proteomes" id="UP000683360">
    <property type="component" value="Unassembled WGS sequence"/>
</dbReference>
<dbReference type="EMBL" id="CAJPWZ010002010">
    <property type="protein sequence ID" value="CAG2228893.1"/>
    <property type="molecule type" value="Genomic_DNA"/>
</dbReference>
<dbReference type="AlphaFoldDB" id="A0A8S3T4V1"/>
<protein>
    <submittedName>
        <fullName evidence="2">Uncharacterized protein</fullName>
    </submittedName>
</protein>
<accession>A0A8S3T4V1</accession>
<keyword evidence="3" id="KW-1185">Reference proteome</keyword>
<reference evidence="2" key="1">
    <citation type="submission" date="2021-03" db="EMBL/GenBank/DDBJ databases">
        <authorList>
            <person name="Bekaert M."/>
        </authorList>
    </citation>
    <scope>NUCLEOTIDE SEQUENCE</scope>
</reference>
<gene>
    <name evidence="2" type="ORF">MEDL_41828</name>
</gene>
<dbReference type="OrthoDB" id="6059444at2759"/>
<evidence type="ECO:0000256" key="1">
    <source>
        <dbReference type="SAM" id="Coils"/>
    </source>
</evidence>
<keyword evidence="1" id="KW-0175">Coiled coil</keyword>
<feature type="coiled-coil region" evidence="1">
    <location>
        <begin position="209"/>
        <end position="236"/>
    </location>
</feature>
<organism evidence="2 3">
    <name type="scientific">Mytilus edulis</name>
    <name type="common">Blue mussel</name>
    <dbReference type="NCBI Taxonomy" id="6550"/>
    <lineage>
        <taxon>Eukaryota</taxon>
        <taxon>Metazoa</taxon>
        <taxon>Spiralia</taxon>
        <taxon>Lophotrochozoa</taxon>
        <taxon>Mollusca</taxon>
        <taxon>Bivalvia</taxon>
        <taxon>Autobranchia</taxon>
        <taxon>Pteriomorphia</taxon>
        <taxon>Mytilida</taxon>
        <taxon>Mytiloidea</taxon>
        <taxon>Mytilidae</taxon>
        <taxon>Mytilinae</taxon>
        <taxon>Mytilus</taxon>
    </lineage>
</organism>
<evidence type="ECO:0000313" key="2">
    <source>
        <dbReference type="EMBL" id="CAG2228893.1"/>
    </source>
</evidence>
<sequence length="434" mass="50909">MDCVYFPDIFSITSVAYRTIDVFATISETLEVSFNSKTAEFPRHQVISIMQKMVTYRQNMAHSFERRGSFFFIFPEVPEINKLFYLLSEMVLGVVEAHETTNYIRKKSVAERIQNQFVNLVSSSDSILPIPTFDQIKTEEYYSKINEMNKLMRAHTYIYKELQRHQEMCWIADSKVQKYDLCLTTAKISRNHLADKLSSKNLKARDDSIKQLQTTLNDKKQKAAETARRYQTLMKKENMTRNTLRLLERDLLDDIIFNLADRIHSGLLSMKYILAAHTNKLYELLPHIDDFDCRLAAESIIEKLSSKYQFSSPQEFHSANGLKVKLPDIQYINYKSDKLITEQQAYEPTKEQRNNNNISCQVDQFNFLRNSYVKTKDLSKKTNECFVKIKEGMIVKLKVATEESEVAFGWYKSNPWNQKKWGFFCKSTEHMKLT</sequence>
<name>A0A8S3T4V1_MYTED</name>
<evidence type="ECO:0000313" key="3">
    <source>
        <dbReference type="Proteomes" id="UP000683360"/>
    </source>
</evidence>